<keyword evidence="2" id="KW-1185">Reference proteome</keyword>
<protein>
    <submittedName>
        <fullName evidence="1">DUF2478 domain-containing protein</fullName>
    </submittedName>
</protein>
<gene>
    <name evidence="1" type="ORF">ACFPN9_03835</name>
</gene>
<dbReference type="RefSeq" id="WP_066718128.1">
    <property type="nucleotide sequence ID" value="NZ_JBHSLU010000007.1"/>
</dbReference>
<evidence type="ECO:0000313" key="2">
    <source>
        <dbReference type="Proteomes" id="UP001596060"/>
    </source>
</evidence>
<dbReference type="EMBL" id="JBHSLU010000007">
    <property type="protein sequence ID" value="MFC5504382.1"/>
    <property type="molecule type" value="Genomic_DNA"/>
</dbReference>
<comment type="caution">
    <text evidence="1">The sequence shown here is derived from an EMBL/GenBank/DDBJ whole genome shotgun (WGS) entry which is preliminary data.</text>
</comment>
<proteinExistence type="predicted"/>
<evidence type="ECO:0000313" key="1">
    <source>
        <dbReference type="EMBL" id="MFC5504382.1"/>
    </source>
</evidence>
<sequence length="170" mass="17612">MLMAVIPYSSGFEIDRFMADAASRLKARGLRLGGVVQHNEGTCESGCFAMALEDLASGARFPISENRGAGATGCRLDATGLAAAGGALGAALADKTDLVIVNKFGRQEALGKGLRHEIAAALLAGLPVLIAVRRDMLPAFRDFAGEDWTELPALAEAVESWGLGVARVAA</sequence>
<dbReference type="InterPro" id="IPR018912">
    <property type="entry name" value="DUF2478"/>
</dbReference>
<accession>A0ABW0NZ62</accession>
<name>A0ABW0NZ62_9HYPH</name>
<dbReference type="Pfam" id="PF10649">
    <property type="entry name" value="DUF2478"/>
    <property type="match status" value="1"/>
</dbReference>
<reference evidence="2" key="1">
    <citation type="journal article" date="2019" name="Int. J. Syst. Evol. Microbiol.">
        <title>The Global Catalogue of Microorganisms (GCM) 10K type strain sequencing project: providing services to taxonomists for standard genome sequencing and annotation.</title>
        <authorList>
            <consortium name="The Broad Institute Genomics Platform"/>
            <consortium name="The Broad Institute Genome Sequencing Center for Infectious Disease"/>
            <person name="Wu L."/>
            <person name="Ma J."/>
        </authorList>
    </citation>
    <scope>NUCLEOTIDE SEQUENCE [LARGE SCALE GENOMIC DNA]</scope>
    <source>
        <strain evidence="2">CCUG 43117</strain>
    </source>
</reference>
<organism evidence="1 2">
    <name type="scientific">Bosea massiliensis</name>
    <dbReference type="NCBI Taxonomy" id="151419"/>
    <lineage>
        <taxon>Bacteria</taxon>
        <taxon>Pseudomonadati</taxon>
        <taxon>Pseudomonadota</taxon>
        <taxon>Alphaproteobacteria</taxon>
        <taxon>Hyphomicrobiales</taxon>
        <taxon>Boseaceae</taxon>
        <taxon>Bosea</taxon>
    </lineage>
</organism>
<dbReference type="Proteomes" id="UP001596060">
    <property type="component" value="Unassembled WGS sequence"/>
</dbReference>